<dbReference type="InterPro" id="IPR035972">
    <property type="entry name" value="GLA-like_dom_SF"/>
</dbReference>
<dbReference type="PROSITE" id="PS00010">
    <property type="entry name" value="ASX_HYDROXYL"/>
    <property type="match status" value="1"/>
</dbReference>
<keyword evidence="9" id="KW-0597">Phosphoprotein</keyword>
<dbReference type="InterPro" id="IPR000742">
    <property type="entry name" value="EGF"/>
</dbReference>
<sequence length="464" mass="51694">MMAAIPKTLLIFLLGYLCSADQKVFLSEKSASNILLRHKRYNTGRLEEFISGNLERECIEEQCTYEEAREVFENDEKTLEFWKQYIDGDQCLSSPCMNGGVCKDDVSAYLCWCQQGYTGRNCELALPVTCSIANGGCQHMCKDDPIKKVICLCASGYRLAEDGKSCENAVLYPCGKVSAPEAIPKVITRSILDSEENNSTSINVQNVTEPQETSDDIIPVTVDPDTKIVGGTDSLKGEFPWQVLLVNTNNVGFCGGSIVNEKWIVTAAHCFNIPGKFLVVAGEHNTEIKEGTEQYMKVKQIIPHPTYNATKSKFINDIALLELEQPLKFNDYVRPICIGSKDFTDDLLKSQYVSVVTGWGDVRFEGGQAIILQKLTVPYIDRAICKRSSRYSIHMNMFCAGYSDQSGDACQGDSGGPHATEYNSFWFLTGITSWGDKCAQKDKYGVYTKLSRFTSWILINTSLQ</sequence>
<dbReference type="InterPro" id="IPR001314">
    <property type="entry name" value="Peptidase_S1A"/>
</dbReference>
<keyword evidence="16" id="KW-0460">Magnesium</keyword>
<dbReference type="FunFam" id="4.10.740.10:FF:000001">
    <property type="entry name" value="vitamin K-dependent protein S"/>
    <property type="match status" value="1"/>
</dbReference>
<dbReference type="CDD" id="cd00190">
    <property type="entry name" value="Tryp_SPc"/>
    <property type="match status" value="1"/>
</dbReference>
<evidence type="ECO:0000256" key="26">
    <source>
        <dbReference type="SAM" id="SignalP"/>
    </source>
</evidence>
<dbReference type="Pfam" id="PF00594">
    <property type="entry name" value="Gla"/>
    <property type="match status" value="1"/>
</dbReference>
<keyword evidence="19 24" id="KW-1015">Disulfide bond</keyword>
<dbReference type="GO" id="GO:0006508">
    <property type="term" value="P:proteolysis"/>
    <property type="evidence" value="ECO:0007669"/>
    <property type="project" value="UniProtKB-KW"/>
</dbReference>
<evidence type="ECO:0000256" key="15">
    <source>
        <dbReference type="ARBA" id="ARBA00022837"/>
    </source>
</evidence>
<evidence type="ECO:0000256" key="20">
    <source>
        <dbReference type="ARBA" id="ARBA00023180"/>
    </source>
</evidence>
<feature type="domain" description="Gla" evidence="29">
    <location>
        <begin position="41"/>
        <end position="87"/>
    </location>
</feature>
<dbReference type="Gene3D" id="4.10.740.10">
    <property type="entry name" value="Coagulation Factor IX"/>
    <property type="match status" value="1"/>
</dbReference>
<dbReference type="GO" id="GO:0007596">
    <property type="term" value="P:blood coagulation"/>
    <property type="evidence" value="ECO:0007669"/>
    <property type="project" value="UniProtKB-KW"/>
</dbReference>
<evidence type="ECO:0000256" key="10">
    <source>
        <dbReference type="ARBA" id="ARBA00022670"/>
    </source>
</evidence>
<dbReference type="InterPro" id="IPR018114">
    <property type="entry name" value="TRYPSIN_HIS"/>
</dbReference>
<dbReference type="Gene3D" id="2.40.10.10">
    <property type="entry name" value="Trypsin-like serine proteases"/>
    <property type="match status" value="2"/>
</dbReference>
<evidence type="ECO:0000256" key="18">
    <source>
        <dbReference type="ARBA" id="ARBA00023145"/>
    </source>
</evidence>
<comment type="function">
    <text evidence="2">Factor IX is a vitamin K-dependent plasma protein that participates in the intrinsic pathway of blood coagulation by converting factor X to its active form in the presence of Ca(2+) ions, phospholipids, and factor VIIIa.</text>
</comment>
<dbReference type="SMART" id="SM00069">
    <property type="entry name" value="GLA"/>
    <property type="match status" value="1"/>
</dbReference>
<dbReference type="EMBL" id="OW240920">
    <property type="protein sequence ID" value="CAH2315124.1"/>
    <property type="molecule type" value="Genomic_DNA"/>
</dbReference>
<evidence type="ECO:0000313" key="30">
    <source>
        <dbReference type="EMBL" id="CAH2315124.1"/>
    </source>
</evidence>
<dbReference type="InterPro" id="IPR001881">
    <property type="entry name" value="EGF-like_Ca-bd_dom"/>
</dbReference>
<feature type="active site" description="Charge relay system" evidence="23">
    <location>
        <position position="269"/>
    </location>
</feature>
<evidence type="ECO:0000256" key="19">
    <source>
        <dbReference type="ARBA" id="ARBA00023157"/>
    </source>
</evidence>
<dbReference type="Pfam" id="PF00089">
    <property type="entry name" value="Trypsin"/>
    <property type="match status" value="1"/>
</dbReference>
<dbReference type="InterPro" id="IPR009003">
    <property type="entry name" value="Peptidase_S1_PA"/>
</dbReference>
<dbReference type="PROSITE" id="PS01187">
    <property type="entry name" value="EGF_CA"/>
    <property type="match status" value="1"/>
</dbReference>
<dbReference type="Proteomes" id="UP001295444">
    <property type="component" value="Chromosome 09"/>
</dbReference>
<keyword evidence="7" id="KW-0964">Secreted</keyword>
<proteinExistence type="predicted"/>
<dbReference type="SMART" id="SM00181">
    <property type="entry name" value="EGF"/>
    <property type="match status" value="2"/>
</dbReference>
<dbReference type="GO" id="GO:0005615">
    <property type="term" value="C:extracellular space"/>
    <property type="evidence" value="ECO:0007669"/>
    <property type="project" value="TreeGrafter"/>
</dbReference>
<evidence type="ECO:0000256" key="12">
    <source>
        <dbReference type="ARBA" id="ARBA00022723"/>
    </source>
</evidence>
<dbReference type="EC" id="3.4.21.22" evidence="4"/>
<dbReference type="SMART" id="SM00020">
    <property type="entry name" value="Tryp_SPc"/>
    <property type="match status" value="1"/>
</dbReference>
<evidence type="ECO:0000256" key="21">
    <source>
        <dbReference type="ARBA" id="ARBA00023278"/>
    </source>
</evidence>
<keyword evidence="26" id="KW-0732">Signal</keyword>
<gene>
    <name evidence="30" type="ORF">PECUL_23A037445</name>
</gene>
<keyword evidence="18" id="KW-0865">Zymogen</keyword>
<dbReference type="PROSITE" id="PS00135">
    <property type="entry name" value="TRYPSIN_SER"/>
    <property type="match status" value="1"/>
</dbReference>
<feature type="signal peptide" evidence="26">
    <location>
        <begin position="1"/>
        <end position="20"/>
    </location>
</feature>
<dbReference type="CDD" id="cd00054">
    <property type="entry name" value="EGF_CA"/>
    <property type="match status" value="1"/>
</dbReference>
<comment type="caution">
    <text evidence="24">Lacks conserved residue(s) required for the propagation of feature annotation.</text>
</comment>
<evidence type="ECO:0000256" key="7">
    <source>
        <dbReference type="ARBA" id="ARBA00022525"/>
    </source>
</evidence>
<feature type="domain" description="Peptidase S1" evidence="28">
    <location>
        <begin position="228"/>
        <end position="462"/>
    </location>
</feature>
<dbReference type="SUPFAM" id="SSF57196">
    <property type="entry name" value="EGF/Laminin"/>
    <property type="match status" value="1"/>
</dbReference>
<evidence type="ECO:0000256" key="3">
    <source>
        <dbReference type="ARBA" id="ARBA00004613"/>
    </source>
</evidence>
<dbReference type="PROSITE" id="PS00134">
    <property type="entry name" value="TRYPSIN_HIS"/>
    <property type="match status" value="1"/>
</dbReference>
<keyword evidence="14 25" id="KW-0720">Serine protease</keyword>
<reference evidence="30" key="1">
    <citation type="submission" date="2022-03" db="EMBL/GenBank/DDBJ databases">
        <authorList>
            <person name="Alioto T."/>
            <person name="Alioto T."/>
            <person name="Gomez Garrido J."/>
        </authorList>
    </citation>
    <scope>NUCLEOTIDE SEQUENCE</scope>
</reference>
<dbReference type="PANTHER" id="PTHR24278">
    <property type="entry name" value="COAGULATION FACTOR"/>
    <property type="match status" value="1"/>
</dbReference>
<evidence type="ECO:0000256" key="22">
    <source>
        <dbReference type="ARBA" id="ARBA00031357"/>
    </source>
</evidence>
<dbReference type="GO" id="GO:0004252">
    <property type="term" value="F:serine-type endopeptidase activity"/>
    <property type="evidence" value="ECO:0007669"/>
    <property type="project" value="UniProtKB-EC"/>
</dbReference>
<dbReference type="FunFam" id="2.10.25.10:FF:000162">
    <property type="entry name" value="Coagulation factor X (Predicted)"/>
    <property type="match status" value="1"/>
</dbReference>
<evidence type="ECO:0000256" key="4">
    <source>
        <dbReference type="ARBA" id="ARBA00012066"/>
    </source>
</evidence>
<comment type="subcellular location">
    <subcellularLocation>
        <location evidence="3">Secreted</location>
    </subcellularLocation>
</comment>
<evidence type="ECO:0000313" key="31">
    <source>
        <dbReference type="Proteomes" id="UP001295444"/>
    </source>
</evidence>
<dbReference type="InterPro" id="IPR017857">
    <property type="entry name" value="Coagulation_fac-like_Gla_dom"/>
</dbReference>
<keyword evidence="11" id="KW-0356">Hemostasis</keyword>
<dbReference type="Pfam" id="PF14670">
    <property type="entry name" value="FXa_inhibition"/>
    <property type="match status" value="1"/>
</dbReference>
<dbReference type="PROSITE" id="PS00011">
    <property type="entry name" value="GLA_1"/>
    <property type="match status" value="1"/>
</dbReference>
<evidence type="ECO:0000259" key="29">
    <source>
        <dbReference type="PROSITE" id="PS50998"/>
    </source>
</evidence>
<dbReference type="Gene3D" id="2.10.25.10">
    <property type="entry name" value="Laminin"/>
    <property type="match status" value="2"/>
</dbReference>
<dbReference type="PIRSF" id="PIRSF001143">
    <property type="entry name" value="Factor_X"/>
    <property type="match status" value="1"/>
</dbReference>
<keyword evidence="31" id="KW-1185">Reference proteome</keyword>
<keyword evidence="13 25" id="KW-0378">Hydrolase</keyword>
<evidence type="ECO:0000256" key="1">
    <source>
        <dbReference type="ARBA" id="ARBA00001368"/>
    </source>
</evidence>
<keyword evidence="15" id="KW-0106">Calcium</keyword>
<evidence type="ECO:0000256" key="13">
    <source>
        <dbReference type="ARBA" id="ARBA00022801"/>
    </source>
</evidence>
<keyword evidence="20" id="KW-0325">Glycoprotein</keyword>
<keyword evidence="12" id="KW-0479">Metal-binding</keyword>
<organism evidence="30 31">
    <name type="scientific">Pelobates cultripes</name>
    <name type="common">Western spadefoot toad</name>
    <dbReference type="NCBI Taxonomy" id="61616"/>
    <lineage>
        <taxon>Eukaryota</taxon>
        <taxon>Metazoa</taxon>
        <taxon>Chordata</taxon>
        <taxon>Craniata</taxon>
        <taxon>Vertebrata</taxon>
        <taxon>Euteleostomi</taxon>
        <taxon>Amphibia</taxon>
        <taxon>Batrachia</taxon>
        <taxon>Anura</taxon>
        <taxon>Pelobatoidea</taxon>
        <taxon>Pelobatidae</taxon>
        <taxon>Pelobates</taxon>
    </lineage>
</organism>
<dbReference type="FunFam" id="2.40.10.10:FF:000015">
    <property type="entry name" value="Atrial natriuretic peptide-converting enzyme"/>
    <property type="match status" value="1"/>
</dbReference>
<keyword evidence="8 24" id="KW-0245">EGF-like domain</keyword>
<feature type="active site" description="Charge relay system" evidence="23">
    <location>
        <position position="414"/>
    </location>
</feature>
<dbReference type="Pfam" id="PF00008">
    <property type="entry name" value="EGF"/>
    <property type="match status" value="1"/>
</dbReference>
<dbReference type="PROSITE" id="PS00022">
    <property type="entry name" value="EGF_1"/>
    <property type="match status" value="1"/>
</dbReference>
<dbReference type="InterPro" id="IPR033116">
    <property type="entry name" value="TRYPSIN_SER"/>
</dbReference>
<evidence type="ECO:0000256" key="8">
    <source>
        <dbReference type="ARBA" id="ARBA00022536"/>
    </source>
</evidence>
<keyword evidence="21" id="KW-0379">Hydroxylation</keyword>
<evidence type="ECO:0000256" key="16">
    <source>
        <dbReference type="ARBA" id="ARBA00022842"/>
    </source>
</evidence>
<dbReference type="InterPro" id="IPR000152">
    <property type="entry name" value="EGF-type_Asp/Asn_hydroxyl_site"/>
</dbReference>
<dbReference type="InterPro" id="IPR000294">
    <property type="entry name" value="GLA_domain"/>
</dbReference>
<dbReference type="SUPFAM" id="SSF50494">
    <property type="entry name" value="Trypsin-like serine proteases"/>
    <property type="match status" value="1"/>
</dbReference>
<feature type="domain" description="EGF-like" evidence="27">
    <location>
        <begin position="87"/>
        <end position="123"/>
    </location>
</feature>
<evidence type="ECO:0000259" key="27">
    <source>
        <dbReference type="PROSITE" id="PS50026"/>
    </source>
</evidence>
<evidence type="ECO:0000256" key="6">
    <source>
        <dbReference type="ARBA" id="ARBA00022479"/>
    </source>
</evidence>
<name>A0AAD1WIQ8_PELCU</name>
<dbReference type="InterPro" id="IPR001254">
    <property type="entry name" value="Trypsin_dom"/>
</dbReference>
<evidence type="ECO:0000259" key="28">
    <source>
        <dbReference type="PROSITE" id="PS50240"/>
    </source>
</evidence>
<dbReference type="PRINTS" id="PR00001">
    <property type="entry name" value="GLABLOOD"/>
</dbReference>
<evidence type="ECO:0000256" key="24">
    <source>
        <dbReference type="PROSITE-ProRule" id="PRU00076"/>
    </source>
</evidence>
<dbReference type="InterPro" id="IPR018097">
    <property type="entry name" value="EGF_Ca-bd_CS"/>
</dbReference>
<keyword evidence="10 25" id="KW-0645">Protease</keyword>
<keyword evidence="6" id="KW-0301">Gamma-carboxyglutamic acid</keyword>
<feature type="disulfide bond" evidence="24">
    <location>
        <begin position="113"/>
        <end position="122"/>
    </location>
</feature>
<feature type="active site" description="Charge relay system" evidence="23">
    <location>
        <position position="317"/>
    </location>
</feature>
<accession>A0AAD1WIQ8</accession>
<evidence type="ECO:0000256" key="25">
    <source>
        <dbReference type="RuleBase" id="RU363034"/>
    </source>
</evidence>
<dbReference type="InterPro" id="IPR050442">
    <property type="entry name" value="Peptidase_S1_coag_factors"/>
</dbReference>
<evidence type="ECO:0000256" key="14">
    <source>
        <dbReference type="ARBA" id="ARBA00022825"/>
    </source>
</evidence>
<dbReference type="PRINTS" id="PR00722">
    <property type="entry name" value="CHYMOTRYPSIN"/>
</dbReference>
<protein>
    <recommendedName>
        <fullName evidence="5">Coagulation factor IX</fullName>
        <ecNumber evidence="4">3.4.21.22</ecNumber>
    </recommendedName>
    <alternativeName>
        <fullName evidence="22">Christmas factor</fullName>
    </alternativeName>
</protein>
<dbReference type="InterPro" id="IPR043504">
    <property type="entry name" value="Peptidase_S1_PA_chymotrypsin"/>
</dbReference>
<dbReference type="AlphaFoldDB" id="A0AAD1WIQ8"/>
<dbReference type="PRINTS" id="PR00010">
    <property type="entry name" value="EGFBLOOD"/>
</dbReference>
<evidence type="ECO:0000256" key="23">
    <source>
        <dbReference type="PIRSR" id="PIRSR001143-1"/>
    </source>
</evidence>
<evidence type="ECO:0000256" key="17">
    <source>
        <dbReference type="ARBA" id="ARBA00023084"/>
    </source>
</evidence>
<dbReference type="InterPro" id="IPR012224">
    <property type="entry name" value="Pept_S1A_FX"/>
</dbReference>
<feature type="chain" id="PRO_5041984134" description="Coagulation factor IX" evidence="26">
    <location>
        <begin position="21"/>
        <end position="464"/>
    </location>
</feature>
<evidence type="ECO:0000256" key="2">
    <source>
        <dbReference type="ARBA" id="ARBA00002741"/>
    </source>
</evidence>
<dbReference type="PANTHER" id="PTHR24278:SF31">
    <property type="entry name" value="COAGULATION FACTOR IX"/>
    <property type="match status" value="1"/>
</dbReference>
<dbReference type="SUPFAM" id="SSF57630">
    <property type="entry name" value="GLA-domain"/>
    <property type="match status" value="1"/>
</dbReference>
<keyword evidence="17" id="KW-0094">Blood coagulation</keyword>
<evidence type="ECO:0000256" key="9">
    <source>
        <dbReference type="ARBA" id="ARBA00022553"/>
    </source>
</evidence>
<dbReference type="PROSITE" id="PS50240">
    <property type="entry name" value="TRYPSIN_DOM"/>
    <property type="match status" value="1"/>
</dbReference>
<dbReference type="PROSITE" id="PS50026">
    <property type="entry name" value="EGF_3"/>
    <property type="match status" value="1"/>
</dbReference>
<dbReference type="SMART" id="SM00179">
    <property type="entry name" value="EGF_CA"/>
    <property type="match status" value="1"/>
</dbReference>
<dbReference type="PROSITE" id="PS01186">
    <property type="entry name" value="EGF_2"/>
    <property type="match status" value="1"/>
</dbReference>
<evidence type="ECO:0000256" key="11">
    <source>
        <dbReference type="ARBA" id="ARBA00022696"/>
    </source>
</evidence>
<dbReference type="GO" id="GO:0005509">
    <property type="term" value="F:calcium ion binding"/>
    <property type="evidence" value="ECO:0007669"/>
    <property type="project" value="InterPro"/>
</dbReference>
<evidence type="ECO:0000256" key="5">
    <source>
        <dbReference type="ARBA" id="ARBA00019454"/>
    </source>
</evidence>
<dbReference type="PROSITE" id="PS50998">
    <property type="entry name" value="GLA_2"/>
    <property type="match status" value="1"/>
</dbReference>
<comment type="catalytic activity">
    <reaction evidence="1">
        <text>Selective cleavage of Arg-|-Ile bond in factor X to form factor Xa.</text>
        <dbReference type="EC" id="3.4.21.22"/>
    </reaction>
</comment>